<name>A0A0A8XNW5_ARUDO</name>
<evidence type="ECO:0000313" key="1">
    <source>
        <dbReference type="EMBL" id="JAD15216.1"/>
    </source>
</evidence>
<reference evidence="1" key="2">
    <citation type="journal article" date="2015" name="Data Brief">
        <title>Shoot transcriptome of the giant reed, Arundo donax.</title>
        <authorList>
            <person name="Barrero R.A."/>
            <person name="Guerrero F.D."/>
            <person name="Moolhuijzen P."/>
            <person name="Goolsby J.A."/>
            <person name="Tidwell J."/>
            <person name="Bellgard S.E."/>
            <person name="Bellgard M.I."/>
        </authorList>
    </citation>
    <scope>NUCLEOTIDE SEQUENCE</scope>
    <source>
        <tissue evidence="1">Shoot tissue taken approximately 20 cm above the soil surface</tissue>
    </source>
</reference>
<accession>A0A0A8XNW5</accession>
<dbReference type="AlphaFoldDB" id="A0A0A8XNW5"/>
<proteinExistence type="predicted"/>
<dbReference type="EMBL" id="GBRH01282679">
    <property type="protein sequence ID" value="JAD15216.1"/>
    <property type="molecule type" value="Transcribed_RNA"/>
</dbReference>
<protein>
    <submittedName>
        <fullName evidence="1">Uncharacterized protein</fullName>
    </submittedName>
</protein>
<reference evidence="1" key="1">
    <citation type="submission" date="2014-09" db="EMBL/GenBank/DDBJ databases">
        <authorList>
            <person name="Magalhaes I.L.F."/>
            <person name="Oliveira U."/>
            <person name="Santos F.R."/>
            <person name="Vidigal T.H.D.A."/>
            <person name="Brescovit A.D."/>
            <person name="Santos A.J."/>
        </authorList>
    </citation>
    <scope>NUCLEOTIDE SEQUENCE</scope>
    <source>
        <tissue evidence="1">Shoot tissue taken approximately 20 cm above the soil surface</tissue>
    </source>
</reference>
<organism evidence="1">
    <name type="scientific">Arundo donax</name>
    <name type="common">Giant reed</name>
    <name type="synonym">Donax arundinaceus</name>
    <dbReference type="NCBI Taxonomy" id="35708"/>
    <lineage>
        <taxon>Eukaryota</taxon>
        <taxon>Viridiplantae</taxon>
        <taxon>Streptophyta</taxon>
        <taxon>Embryophyta</taxon>
        <taxon>Tracheophyta</taxon>
        <taxon>Spermatophyta</taxon>
        <taxon>Magnoliopsida</taxon>
        <taxon>Liliopsida</taxon>
        <taxon>Poales</taxon>
        <taxon>Poaceae</taxon>
        <taxon>PACMAD clade</taxon>
        <taxon>Arundinoideae</taxon>
        <taxon>Arundineae</taxon>
        <taxon>Arundo</taxon>
    </lineage>
</organism>
<sequence length="27" mass="3044">MAWIPNSGVINGCMVKLLLNWRLTSLL</sequence>